<organism evidence="2 3">
    <name type="scientific">Tenebrio molitor</name>
    <name type="common">Yellow mealworm beetle</name>
    <dbReference type="NCBI Taxonomy" id="7067"/>
    <lineage>
        <taxon>Eukaryota</taxon>
        <taxon>Metazoa</taxon>
        <taxon>Ecdysozoa</taxon>
        <taxon>Arthropoda</taxon>
        <taxon>Hexapoda</taxon>
        <taxon>Insecta</taxon>
        <taxon>Pterygota</taxon>
        <taxon>Neoptera</taxon>
        <taxon>Endopterygota</taxon>
        <taxon>Coleoptera</taxon>
        <taxon>Polyphaga</taxon>
        <taxon>Cucujiformia</taxon>
        <taxon>Tenebrionidae</taxon>
        <taxon>Tenebrio</taxon>
    </lineage>
</organism>
<accession>A0A8J6HBI5</accession>
<feature type="region of interest" description="Disordered" evidence="1">
    <location>
        <begin position="42"/>
        <end position="117"/>
    </location>
</feature>
<feature type="region of interest" description="Disordered" evidence="1">
    <location>
        <begin position="463"/>
        <end position="499"/>
    </location>
</feature>
<proteinExistence type="predicted"/>
<dbReference type="EMBL" id="JABDTM020026909">
    <property type="protein sequence ID" value="KAH0811291.1"/>
    <property type="molecule type" value="Genomic_DNA"/>
</dbReference>
<comment type="caution">
    <text evidence="2">The sequence shown here is derived from an EMBL/GenBank/DDBJ whole genome shotgun (WGS) entry which is preliminary data.</text>
</comment>
<feature type="compositionally biased region" description="Basic and acidic residues" evidence="1">
    <location>
        <begin position="469"/>
        <end position="479"/>
    </location>
</feature>
<keyword evidence="3" id="KW-1185">Reference proteome</keyword>
<reference evidence="2" key="2">
    <citation type="submission" date="2021-08" db="EMBL/GenBank/DDBJ databases">
        <authorList>
            <person name="Eriksson T."/>
        </authorList>
    </citation>
    <scope>NUCLEOTIDE SEQUENCE</scope>
    <source>
        <strain evidence="2">Stoneville</strain>
        <tissue evidence="2">Whole head</tissue>
    </source>
</reference>
<dbReference type="Proteomes" id="UP000719412">
    <property type="component" value="Unassembled WGS sequence"/>
</dbReference>
<reference evidence="2" key="1">
    <citation type="journal article" date="2020" name="J Insects Food Feed">
        <title>The yellow mealworm (Tenebrio molitor) genome: a resource for the emerging insects as food and feed industry.</title>
        <authorList>
            <person name="Eriksson T."/>
            <person name="Andere A."/>
            <person name="Kelstrup H."/>
            <person name="Emery V."/>
            <person name="Picard C."/>
        </authorList>
    </citation>
    <scope>NUCLEOTIDE SEQUENCE</scope>
    <source>
        <strain evidence="2">Stoneville</strain>
        <tissue evidence="2">Whole head</tissue>
    </source>
</reference>
<protein>
    <submittedName>
        <fullName evidence="2">Uncharacterized protein</fullName>
    </submittedName>
</protein>
<evidence type="ECO:0000313" key="3">
    <source>
        <dbReference type="Proteomes" id="UP000719412"/>
    </source>
</evidence>
<evidence type="ECO:0000256" key="1">
    <source>
        <dbReference type="SAM" id="MobiDB-lite"/>
    </source>
</evidence>
<dbReference type="AlphaFoldDB" id="A0A8J6HBI5"/>
<sequence>MLKRRPREIALTDRSPLCSAVFDDWRDAKENWVATSDLHRAVCGGGGGGDDRRDETSGALPERFSAGDSDKGGCIQCKRPKSIGIPPPKIRSSGKNASNESRKTAAARKSPAMQKCRRRSILSPPPLVTAIDVDVGRAGRDTAVWPTMREENSQCGHAPARSRHDRCSRSNFARCCILHAKIAIFFHLRNKKKRSCGEFMAACGDLQGKGTETGRDYYNVDGVWCAPRSRDAVPVVRSVANTSIDPGQCSGAEWSRSGPRIDTPVCLRSSSSSSLSSPISDRLINLSRNFTIRNSAFSVVFGRGGRLERGSIVYFWEIETMWIWSLARRLSISAQTLPLAETVKILRLRGEKGSGRNKILFGASPHTNVSLSLRFVECKGVVIKEADMTPNLFLHSRHPKNINSLQLPKFRLRPSRTSIINSQVPETPVTKCLPQPLAPTRSNPSASVRLTTDLRTFTPFVMSHRHSHPDRIKSRESHPRNAPPPHQIRDDALVNKQPSRKLARSWKKIPKGVVGLGGVWYSDITLMSTRLGHQTARHRSREAARARGGARWARVQQGGMHSTCDARFASECSLVQRVLYSNEAAENAN</sequence>
<name>A0A8J6HBI5_TENMO</name>
<evidence type="ECO:0000313" key="2">
    <source>
        <dbReference type="EMBL" id="KAH0811291.1"/>
    </source>
</evidence>
<gene>
    <name evidence="2" type="ORF">GEV33_011500</name>
</gene>